<feature type="domain" description="N-acetyltransferase" evidence="1">
    <location>
        <begin position="4"/>
        <end position="171"/>
    </location>
</feature>
<evidence type="ECO:0000313" key="3">
    <source>
        <dbReference type="Proteomes" id="UP001595699"/>
    </source>
</evidence>
<name>A0ABV7YIF3_9ACTN</name>
<dbReference type="GO" id="GO:0016746">
    <property type="term" value="F:acyltransferase activity"/>
    <property type="evidence" value="ECO:0007669"/>
    <property type="project" value="UniProtKB-KW"/>
</dbReference>
<dbReference type="Proteomes" id="UP001595699">
    <property type="component" value="Unassembled WGS sequence"/>
</dbReference>
<reference evidence="3" key="1">
    <citation type="journal article" date="2019" name="Int. J. Syst. Evol. Microbiol.">
        <title>The Global Catalogue of Microorganisms (GCM) 10K type strain sequencing project: providing services to taxonomists for standard genome sequencing and annotation.</title>
        <authorList>
            <consortium name="The Broad Institute Genomics Platform"/>
            <consortium name="The Broad Institute Genome Sequencing Center for Infectious Disease"/>
            <person name="Wu L."/>
            <person name="Ma J."/>
        </authorList>
    </citation>
    <scope>NUCLEOTIDE SEQUENCE [LARGE SCALE GENOMIC DNA]</scope>
    <source>
        <strain evidence="3">CGMCC 4.7241</strain>
    </source>
</reference>
<keyword evidence="2" id="KW-0012">Acyltransferase</keyword>
<accession>A0ABV7YIF3</accession>
<evidence type="ECO:0000313" key="2">
    <source>
        <dbReference type="EMBL" id="MFC3763470.1"/>
    </source>
</evidence>
<evidence type="ECO:0000259" key="1">
    <source>
        <dbReference type="PROSITE" id="PS51186"/>
    </source>
</evidence>
<comment type="caution">
    <text evidence="2">The sequence shown here is derived from an EMBL/GenBank/DDBJ whole genome shotgun (WGS) entry which is preliminary data.</text>
</comment>
<dbReference type="EC" id="2.3.-.-" evidence="2"/>
<organism evidence="2 3">
    <name type="scientific">Tenggerimyces flavus</name>
    <dbReference type="NCBI Taxonomy" id="1708749"/>
    <lineage>
        <taxon>Bacteria</taxon>
        <taxon>Bacillati</taxon>
        <taxon>Actinomycetota</taxon>
        <taxon>Actinomycetes</taxon>
        <taxon>Propionibacteriales</taxon>
        <taxon>Nocardioidaceae</taxon>
        <taxon>Tenggerimyces</taxon>
    </lineage>
</organism>
<dbReference type="PROSITE" id="PS51186">
    <property type="entry name" value="GNAT"/>
    <property type="match status" value="1"/>
</dbReference>
<dbReference type="Gene3D" id="3.40.630.30">
    <property type="match status" value="1"/>
</dbReference>
<dbReference type="EMBL" id="JBHRZH010000018">
    <property type="protein sequence ID" value="MFC3763470.1"/>
    <property type="molecule type" value="Genomic_DNA"/>
</dbReference>
<dbReference type="InterPro" id="IPR016181">
    <property type="entry name" value="Acyl_CoA_acyltransferase"/>
</dbReference>
<keyword evidence="3" id="KW-1185">Reference proteome</keyword>
<dbReference type="SUPFAM" id="SSF55729">
    <property type="entry name" value="Acyl-CoA N-acyltransferases (Nat)"/>
    <property type="match status" value="1"/>
</dbReference>
<dbReference type="RefSeq" id="WP_205117822.1">
    <property type="nucleotide sequence ID" value="NZ_JAFBCM010000001.1"/>
</dbReference>
<protein>
    <submittedName>
        <fullName evidence="2">GNAT family N-acetyltransferase</fullName>
        <ecNumber evidence="2">2.3.-.-</ecNumber>
    </submittedName>
</protein>
<gene>
    <name evidence="2" type="ORF">ACFOUW_21710</name>
</gene>
<dbReference type="Pfam" id="PF13508">
    <property type="entry name" value="Acetyltransf_7"/>
    <property type="match status" value="1"/>
</dbReference>
<proteinExistence type="predicted"/>
<keyword evidence="2" id="KW-0808">Transferase</keyword>
<sequence>MTRVELRTDVDGLVDELADVDRETFSAPGYDGDPDDIARFRDEQLLKHAPRKGFRIATAHDDGLLVGFAYGYTGEVGQWWTDRMLRLAPPDVHAWLGGHFEFVEIALRPRWQGKGIGSAMHDCLLAGLPHDRAMLTTWQDETRPARVLYQRKGWRPLADVEDSTVMGLRLPVPG</sequence>
<dbReference type="InterPro" id="IPR000182">
    <property type="entry name" value="GNAT_dom"/>
</dbReference>